<accession>A0A0E9SB90</accession>
<dbReference type="EMBL" id="GBXM01070090">
    <property type="protein sequence ID" value="JAH38487.1"/>
    <property type="molecule type" value="Transcribed_RNA"/>
</dbReference>
<dbReference type="AlphaFoldDB" id="A0A0E9SB90"/>
<reference evidence="1" key="2">
    <citation type="journal article" date="2015" name="Fish Shellfish Immunol.">
        <title>Early steps in the European eel (Anguilla anguilla)-Vibrio vulnificus interaction in the gills: Role of the RtxA13 toxin.</title>
        <authorList>
            <person name="Callol A."/>
            <person name="Pajuelo D."/>
            <person name="Ebbesson L."/>
            <person name="Teles M."/>
            <person name="MacKenzie S."/>
            <person name="Amaro C."/>
        </authorList>
    </citation>
    <scope>NUCLEOTIDE SEQUENCE</scope>
</reference>
<protein>
    <submittedName>
        <fullName evidence="1">Uncharacterized protein</fullName>
    </submittedName>
</protein>
<sequence>MMVSVSQDFYYEITKKKYSIFTRQCIPTACLGSNEAYIQTSTQLDKVDLLKQKTKNLLLKIHKVDKIIIITYNFI</sequence>
<proteinExistence type="predicted"/>
<reference evidence="1" key="1">
    <citation type="submission" date="2014-11" db="EMBL/GenBank/DDBJ databases">
        <authorList>
            <person name="Amaro Gonzalez C."/>
        </authorList>
    </citation>
    <scope>NUCLEOTIDE SEQUENCE</scope>
</reference>
<organism evidence="1">
    <name type="scientific">Anguilla anguilla</name>
    <name type="common">European freshwater eel</name>
    <name type="synonym">Muraena anguilla</name>
    <dbReference type="NCBI Taxonomy" id="7936"/>
    <lineage>
        <taxon>Eukaryota</taxon>
        <taxon>Metazoa</taxon>
        <taxon>Chordata</taxon>
        <taxon>Craniata</taxon>
        <taxon>Vertebrata</taxon>
        <taxon>Euteleostomi</taxon>
        <taxon>Actinopterygii</taxon>
        <taxon>Neopterygii</taxon>
        <taxon>Teleostei</taxon>
        <taxon>Anguilliformes</taxon>
        <taxon>Anguillidae</taxon>
        <taxon>Anguilla</taxon>
    </lineage>
</organism>
<name>A0A0E9SB90_ANGAN</name>
<evidence type="ECO:0000313" key="1">
    <source>
        <dbReference type="EMBL" id="JAH38487.1"/>
    </source>
</evidence>